<keyword evidence="10" id="KW-0443">Lipid metabolism</keyword>
<keyword evidence="6" id="KW-0256">Endoplasmic reticulum</keyword>
<evidence type="ECO:0000256" key="1">
    <source>
        <dbReference type="ARBA" id="ARBA00001933"/>
    </source>
</evidence>
<name>A0A427Y4I5_9TREE</name>
<keyword evidence="12 17" id="KW-0456">Lyase</keyword>
<dbReference type="STRING" id="105984.A0A427Y4I5"/>
<dbReference type="InterPro" id="IPR002129">
    <property type="entry name" value="PyrdxlP-dep_de-COase"/>
</dbReference>
<dbReference type="InterPro" id="IPR015421">
    <property type="entry name" value="PyrdxlP-dep_Trfase_major"/>
</dbReference>
<sequence length="554" mass="60193">MAAWSQLQLQKLKPSPRALIVVKRIGQISSLIRLMLFLKLLLGAYRHVYAYGILGTGNQIYTGIKNIIVRIILKLPSSKAEMAKELAKTRSGLKASLAPDTFPEGIELNGTRSIPEQGHDIEWLRKEFTNLHKLDRGDVEGGRVSGAVYHGGQELSSIINEASANFVISNALHPDVFPGVRKMEAELVSMVVKLFHGDVTGACGTTTSGGTESIIMSVKTHRDWARATKGVKEPEMVVPVTAHAAFWKAAEYFCIKIHTVPVDPVTRQVDPKLMKRFINPNTIMIVGSAPNFPDGMIDRIPELGQLAKRYNVGLHVDCCLGSFIISFAERAGFTEGIPKFDFQVPGVTAISCDTHKYAFCPKGTSVIMYRSKELRRFQFFCKSDWSGGVYASPSIAGSRPGAVLAGAWAVVNHIGIDGYTESAKQIIGAARHFKGELKKRFAADLQVVGDPQLSVIAFSSKTLNIYAVGDRMSKKGWHLNALNQPAGLHMAFTRLTAASVDSLLDDLAAAIKEEKASPEAATGNLVALYGVGQTPAGPVVVEEVALSFLDILYE</sequence>
<evidence type="ECO:0000256" key="9">
    <source>
        <dbReference type="ARBA" id="ARBA00022989"/>
    </source>
</evidence>
<reference evidence="18 19" key="1">
    <citation type="submission" date="2018-11" db="EMBL/GenBank/DDBJ databases">
        <title>Genome sequence of Apiotrichum porosum DSM 27194.</title>
        <authorList>
            <person name="Aliyu H."/>
            <person name="Gorte O."/>
            <person name="Ochsenreither K."/>
        </authorList>
    </citation>
    <scope>NUCLEOTIDE SEQUENCE [LARGE SCALE GENOMIC DNA]</scope>
    <source>
        <strain evidence="18 19">DSM 27194</strain>
    </source>
</reference>
<dbReference type="GO" id="GO:0008117">
    <property type="term" value="F:sphinganine-1-phosphate aldolase activity"/>
    <property type="evidence" value="ECO:0007669"/>
    <property type="project" value="UniProtKB-EC"/>
</dbReference>
<dbReference type="InterPro" id="IPR050477">
    <property type="entry name" value="GrpII_AminoAcid_Decarb"/>
</dbReference>
<dbReference type="GO" id="GO:0005789">
    <property type="term" value="C:endoplasmic reticulum membrane"/>
    <property type="evidence" value="ECO:0007669"/>
    <property type="project" value="UniProtKB-SubCell"/>
</dbReference>
<keyword evidence="7 16" id="KW-0663">Pyridoxal phosphate</keyword>
<evidence type="ECO:0000256" key="6">
    <source>
        <dbReference type="ARBA" id="ARBA00022824"/>
    </source>
</evidence>
<proteinExistence type="inferred from homology"/>
<dbReference type="GO" id="GO:0030149">
    <property type="term" value="P:sphingolipid catabolic process"/>
    <property type="evidence" value="ECO:0007669"/>
    <property type="project" value="TreeGrafter"/>
</dbReference>
<keyword evidence="9" id="KW-1133">Transmembrane helix</keyword>
<evidence type="ECO:0000256" key="4">
    <source>
        <dbReference type="ARBA" id="ARBA00004991"/>
    </source>
</evidence>
<evidence type="ECO:0000256" key="15">
    <source>
        <dbReference type="ARBA" id="ARBA00042568"/>
    </source>
</evidence>
<evidence type="ECO:0000256" key="8">
    <source>
        <dbReference type="ARBA" id="ARBA00022919"/>
    </source>
</evidence>
<dbReference type="Gene3D" id="3.90.1150.10">
    <property type="entry name" value="Aspartate Aminotransferase, domain 1"/>
    <property type="match status" value="1"/>
</dbReference>
<evidence type="ECO:0000313" key="19">
    <source>
        <dbReference type="Proteomes" id="UP000279236"/>
    </source>
</evidence>
<dbReference type="EC" id="4.1.2.27" evidence="14"/>
<accession>A0A427Y4I5</accession>
<evidence type="ECO:0000256" key="3">
    <source>
        <dbReference type="ARBA" id="ARBA00004760"/>
    </source>
</evidence>
<keyword evidence="11" id="KW-0472">Membrane</keyword>
<dbReference type="Proteomes" id="UP000279236">
    <property type="component" value="Unassembled WGS sequence"/>
</dbReference>
<dbReference type="SUPFAM" id="SSF53383">
    <property type="entry name" value="PLP-dependent transferases"/>
    <property type="match status" value="1"/>
</dbReference>
<dbReference type="RefSeq" id="XP_028478773.1">
    <property type="nucleotide sequence ID" value="XM_028619801.1"/>
</dbReference>
<evidence type="ECO:0000256" key="7">
    <source>
        <dbReference type="ARBA" id="ARBA00022898"/>
    </source>
</evidence>
<dbReference type="PANTHER" id="PTHR42735:SF6">
    <property type="entry name" value="SPHINGOSINE-1-PHOSPHATE LYASE 1"/>
    <property type="match status" value="1"/>
</dbReference>
<keyword evidence="5" id="KW-0812">Transmembrane</keyword>
<evidence type="ECO:0000256" key="13">
    <source>
        <dbReference type="ARBA" id="ARBA00038302"/>
    </source>
</evidence>
<evidence type="ECO:0000256" key="17">
    <source>
        <dbReference type="RuleBase" id="RU000382"/>
    </source>
</evidence>
<evidence type="ECO:0000313" key="18">
    <source>
        <dbReference type="EMBL" id="RSH85988.1"/>
    </source>
</evidence>
<evidence type="ECO:0000256" key="10">
    <source>
        <dbReference type="ARBA" id="ARBA00023098"/>
    </source>
</evidence>
<evidence type="ECO:0000256" key="14">
    <source>
        <dbReference type="ARBA" id="ARBA00038965"/>
    </source>
</evidence>
<comment type="caution">
    <text evidence="18">The sequence shown here is derived from an EMBL/GenBank/DDBJ whole genome shotgun (WGS) entry which is preliminary data.</text>
</comment>
<dbReference type="GO" id="GO:0030170">
    <property type="term" value="F:pyridoxal phosphate binding"/>
    <property type="evidence" value="ECO:0007669"/>
    <property type="project" value="InterPro"/>
</dbReference>
<feature type="modified residue" description="N6-(pyridoxal phosphate)lysine" evidence="16">
    <location>
        <position position="356"/>
    </location>
</feature>
<dbReference type="InterPro" id="IPR015422">
    <property type="entry name" value="PyrdxlP-dep_Trfase_small"/>
</dbReference>
<dbReference type="InterPro" id="IPR015424">
    <property type="entry name" value="PyrdxlP-dep_Trfase"/>
</dbReference>
<dbReference type="Pfam" id="PF00282">
    <property type="entry name" value="Pyridoxal_deC"/>
    <property type="match status" value="1"/>
</dbReference>
<dbReference type="GO" id="GO:0019752">
    <property type="term" value="P:carboxylic acid metabolic process"/>
    <property type="evidence" value="ECO:0007669"/>
    <property type="project" value="InterPro"/>
</dbReference>
<comment type="subcellular location">
    <subcellularLocation>
        <location evidence="2">Endoplasmic reticulum membrane</location>
        <topology evidence="2">Single-pass membrane protein</topology>
    </subcellularLocation>
</comment>
<comment type="similarity">
    <text evidence="13">Belongs to the group II decarboxylase family. Sphingosine-1-phosphate lyase subfamily.</text>
</comment>
<evidence type="ECO:0000256" key="11">
    <source>
        <dbReference type="ARBA" id="ARBA00023136"/>
    </source>
</evidence>
<gene>
    <name evidence="18" type="ORF">EHS24_004175</name>
</gene>
<dbReference type="FunFam" id="3.40.640.10:FF:000020">
    <property type="entry name" value="sphingosine-1-phosphate lyase 1"/>
    <property type="match status" value="1"/>
</dbReference>
<keyword evidence="19" id="KW-1185">Reference proteome</keyword>
<keyword evidence="8" id="KW-0746">Sphingolipid metabolism</keyword>
<organism evidence="18 19">
    <name type="scientific">Apiotrichum porosum</name>
    <dbReference type="NCBI Taxonomy" id="105984"/>
    <lineage>
        <taxon>Eukaryota</taxon>
        <taxon>Fungi</taxon>
        <taxon>Dikarya</taxon>
        <taxon>Basidiomycota</taxon>
        <taxon>Agaricomycotina</taxon>
        <taxon>Tremellomycetes</taxon>
        <taxon>Trichosporonales</taxon>
        <taxon>Trichosporonaceae</taxon>
        <taxon>Apiotrichum</taxon>
    </lineage>
</organism>
<evidence type="ECO:0000256" key="12">
    <source>
        <dbReference type="ARBA" id="ARBA00023239"/>
    </source>
</evidence>
<evidence type="ECO:0000256" key="16">
    <source>
        <dbReference type="PIRSR" id="PIRSR602129-50"/>
    </source>
</evidence>
<dbReference type="Gene3D" id="3.40.640.10">
    <property type="entry name" value="Type I PLP-dependent aspartate aminotransferase-like (Major domain)"/>
    <property type="match status" value="1"/>
</dbReference>
<comment type="pathway">
    <text evidence="3">Lipid metabolism; sphingolipid metabolism.</text>
</comment>
<dbReference type="OrthoDB" id="10254570at2759"/>
<evidence type="ECO:0000256" key="2">
    <source>
        <dbReference type="ARBA" id="ARBA00004389"/>
    </source>
</evidence>
<dbReference type="PANTHER" id="PTHR42735">
    <property type="match status" value="1"/>
</dbReference>
<comment type="cofactor">
    <cofactor evidence="1 16 17">
        <name>pyridoxal 5'-phosphate</name>
        <dbReference type="ChEBI" id="CHEBI:597326"/>
    </cofactor>
</comment>
<dbReference type="Gene3D" id="6.10.140.2150">
    <property type="match status" value="1"/>
</dbReference>
<protein>
    <recommendedName>
        <fullName evidence="14">sphinganine-1-phosphate aldolase</fullName>
        <ecNumber evidence="14">4.1.2.27</ecNumber>
    </recommendedName>
    <alternativeName>
        <fullName evidence="15">Sphingosine-1-phosphate aldolase</fullName>
    </alternativeName>
</protein>
<evidence type="ECO:0000256" key="5">
    <source>
        <dbReference type="ARBA" id="ARBA00022692"/>
    </source>
</evidence>
<dbReference type="GeneID" id="39588718"/>
<comment type="pathway">
    <text evidence="4">Sphingolipid metabolism.</text>
</comment>
<dbReference type="AlphaFoldDB" id="A0A427Y4I5"/>
<dbReference type="EMBL" id="RSCE01000002">
    <property type="protein sequence ID" value="RSH85988.1"/>
    <property type="molecule type" value="Genomic_DNA"/>
</dbReference>